<organism evidence="1">
    <name type="scientific">Trichosporon asahii var. asahii (strain ATCC 90039 / CBS 2479 / JCM 2466 / KCTC 7840 / NBRC 103889/ NCYC 2677 / UAMH 7654)</name>
    <name type="common">Yeast</name>
    <dbReference type="NCBI Taxonomy" id="1186058"/>
    <lineage>
        <taxon>Eukaryota</taxon>
        <taxon>Fungi</taxon>
        <taxon>Dikarya</taxon>
        <taxon>Basidiomycota</taxon>
        <taxon>Agaricomycotina</taxon>
        <taxon>Tremellomycetes</taxon>
        <taxon>Trichosporonales</taxon>
        <taxon>Trichosporonaceae</taxon>
        <taxon>Trichosporon</taxon>
    </lineage>
</organism>
<gene>
    <name evidence="1" type="ORF">A1Q1_06027</name>
</gene>
<dbReference type="Proteomes" id="UP000002748">
    <property type="component" value="Unassembled WGS sequence"/>
</dbReference>
<dbReference type="VEuPathDB" id="FungiDB:A1Q1_06027"/>
<dbReference type="AlphaFoldDB" id="J5SGZ6"/>
<dbReference type="HOGENOM" id="CLU_032569_0_0_1"/>
<accession>J5SGZ6</accession>
<comment type="caution">
    <text evidence="1">The sequence shown here is derived from an EMBL/GenBank/DDBJ whole genome shotgun (WGS) entry which is preliminary data.</text>
</comment>
<proteinExistence type="predicted"/>
<dbReference type="OrthoDB" id="2576482at2759"/>
<dbReference type="KEGG" id="tasa:A1Q1_06027"/>
<dbReference type="EMBL" id="ALBS01000324">
    <property type="protein sequence ID" value="EJT45581.1"/>
    <property type="molecule type" value="Genomic_DNA"/>
</dbReference>
<reference evidence="1" key="3">
    <citation type="submission" date="2012-07" db="EMBL/GenBank/DDBJ databases">
        <authorList>
            <person name="Yang R.-Y."/>
            <person name="Li H.-T."/>
            <person name="Zhu H."/>
            <person name="Zhou G.-P."/>
            <person name="Wang M."/>
            <person name="Wang L."/>
        </authorList>
    </citation>
    <scope>NUCLEOTIDE SEQUENCE</scope>
    <source>
        <strain evidence="1">CBS 2479</strain>
    </source>
</reference>
<sequence>MATSANALYVVRLVLGARNPTAPRAALASAVARRNVSTAAIGQQTDAAAATGTTTDAAAVTDIDFLEPETGEYNDAADFLPERSSTAPAPIPWPTIFPHGEARPIQRRPCDLLARLVSENRIEQARKVYDELHALHTVPVHRKLYLKAALSSLQPTAEGRADFLFWLELYSNRGAAENHPGLKATWDPVVSQILYEHLDVDFIGKFLELGGRKGLLPALMPHFTHVLATMAAPSVSEEIMQRSLAAYINSTTSKTSTSRRAEYGRAFVSDQVNHWWNQYLRSLSLGGWNDAARALLFSPPPGVAWDIFTRHIVVGDPGPRKQRALERRRSKAKQDPLDTLMRAPDTHEEPLAKMISSAVHAPTFPDVGTLARIQAELGSMPNRARLLESFKRRFINPPKSHPGRSTPTVAQQWWWHAEITRLVRAEKHKEAVDHFREHFLWLGLPPVHLAPLKPDATRLVPSISILTTIIPSVLSLLP</sequence>
<dbReference type="RefSeq" id="XP_014176711.1">
    <property type="nucleotide sequence ID" value="XM_014321236.1"/>
</dbReference>
<dbReference type="GeneID" id="25989539"/>
<evidence type="ECO:0000313" key="1">
    <source>
        <dbReference type="EMBL" id="EJT45581.1"/>
    </source>
</evidence>
<reference evidence="1" key="2">
    <citation type="journal article" date="2012" name="Eukaryot. Cell">
        <title>Draft genome sequence of CBS 2479, the standard type strain of Trichosporon asahii.</title>
        <authorList>
            <person name="Yang R.Y."/>
            <person name="Li H.T."/>
            <person name="Zhu H."/>
            <person name="Zhou G.P."/>
            <person name="Wang M."/>
            <person name="Wang L."/>
        </authorList>
    </citation>
    <scope>NUCLEOTIDE SEQUENCE [LARGE SCALE GENOMIC DNA]</scope>
</reference>
<reference evidence="1" key="1">
    <citation type="journal article" date="2003" name="Mycoses">
        <title>Disseminated trichosporonosis in China.</title>
        <authorList>
            <person name="Yang R."/>
            <person name="Ao J."/>
            <person name="Wang W."/>
            <person name="Song K."/>
            <person name="Li R."/>
            <person name="Wang D."/>
        </authorList>
    </citation>
    <scope>NUCLEOTIDE SEQUENCE [LARGE SCALE GENOMIC DNA]</scope>
    <source>
        <strain evidence="1">CBS 2479</strain>
    </source>
</reference>
<protein>
    <submittedName>
        <fullName evidence="1">Uncharacterized protein</fullName>
    </submittedName>
</protein>
<name>J5SGZ6_TRIAS</name>